<feature type="non-terminal residue" evidence="13">
    <location>
        <position position="1"/>
    </location>
</feature>
<keyword evidence="14" id="KW-1185">Reference proteome</keyword>
<protein>
    <recommendedName>
        <fullName evidence="3 11">Histone-lysine N-methyltransferase, H3 lysine-79 specific</fullName>
        <ecNumber evidence="2 11">2.1.1.360</ecNumber>
    </recommendedName>
    <alternativeName>
        <fullName evidence="9 11">Histone H3-K79 methyltransferase</fullName>
    </alternativeName>
</protein>
<evidence type="ECO:0000256" key="2">
    <source>
        <dbReference type="ARBA" id="ARBA00012190"/>
    </source>
</evidence>
<evidence type="ECO:0000256" key="1">
    <source>
        <dbReference type="ARBA" id="ARBA00004123"/>
    </source>
</evidence>
<dbReference type="InterPro" id="IPR025789">
    <property type="entry name" value="DOT1_dom"/>
</dbReference>
<dbReference type="InterPro" id="IPR029063">
    <property type="entry name" value="SAM-dependent_MTases_sf"/>
</dbReference>
<dbReference type="GO" id="GO:0006281">
    <property type="term" value="P:DNA repair"/>
    <property type="evidence" value="ECO:0007669"/>
    <property type="project" value="TreeGrafter"/>
</dbReference>
<evidence type="ECO:0000256" key="6">
    <source>
        <dbReference type="ARBA" id="ARBA00022691"/>
    </source>
</evidence>
<keyword evidence="6 11" id="KW-0949">S-adenosyl-L-methionine</keyword>
<evidence type="ECO:0000256" key="5">
    <source>
        <dbReference type="ARBA" id="ARBA00022679"/>
    </source>
</evidence>
<accession>A0AA39QE05</accession>
<evidence type="ECO:0000256" key="4">
    <source>
        <dbReference type="ARBA" id="ARBA00022603"/>
    </source>
</evidence>
<name>A0AA39QE05_9AGAR</name>
<evidence type="ECO:0000256" key="7">
    <source>
        <dbReference type="ARBA" id="ARBA00022853"/>
    </source>
</evidence>
<dbReference type="PANTHER" id="PTHR21451:SF0">
    <property type="entry name" value="HISTONE-LYSINE N-METHYLTRANSFERASE, H3 LYSINE-79 SPECIFIC"/>
    <property type="match status" value="1"/>
</dbReference>
<keyword evidence="4 11" id="KW-0489">Methyltransferase</keyword>
<evidence type="ECO:0000313" key="14">
    <source>
        <dbReference type="Proteomes" id="UP001175228"/>
    </source>
</evidence>
<evidence type="ECO:0000256" key="10">
    <source>
        <dbReference type="ARBA" id="ARBA00047770"/>
    </source>
</evidence>
<keyword evidence="8 11" id="KW-0539">Nucleus</keyword>
<organism evidence="13 14">
    <name type="scientific">Armillaria luteobubalina</name>
    <dbReference type="NCBI Taxonomy" id="153913"/>
    <lineage>
        <taxon>Eukaryota</taxon>
        <taxon>Fungi</taxon>
        <taxon>Dikarya</taxon>
        <taxon>Basidiomycota</taxon>
        <taxon>Agaricomycotina</taxon>
        <taxon>Agaricomycetes</taxon>
        <taxon>Agaricomycetidae</taxon>
        <taxon>Agaricales</taxon>
        <taxon>Marasmiineae</taxon>
        <taxon>Physalacriaceae</taxon>
        <taxon>Armillaria</taxon>
    </lineage>
</organism>
<evidence type="ECO:0000256" key="8">
    <source>
        <dbReference type="ARBA" id="ARBA00023242"/>
    </source>
</evidence>
<evidence type="ECO:0000256" key="3">
    <source>
        <dbReference type="ARBA" id="ARBA00020987"/>
    </source>
</evidence>
<keyword evidence="5 11" id="KW-0808">Transferase</keyword>
<dbReference type="GO" id="GO:0032259">
    <property type="term" value="P:methylation"/>
    <property type="evidence" value="ECO:0007669"/>
    <property type="project" value="UniProtKB-KW"/>
</dbReference>
<feature type="non-terminal residue" evidence="13">
    <location>
        <position position="139"/>
    </location>
</feature>
<dbReference type="Pfam" id="PF08123">
    <property type="entry name" value="DOT1"/>
    <property type="match status" value="1"/>
</dbReference>
<keyword evidence="7 11" id="KW-0156">Chromatin regulator</keyword>
<dbReference type="Gene3D" id="3.40.50.150">
    <property type="entry name" value="Vaccinia Virus protein VP39"/>
    <property type="match status" value="1"/>
</dbReference>
<sequence length="139" mass="15040">KLLEQSYSRLVATNFGELKKYKGGTDYVYGEILPGLVDEITSIARLTSNSVFVDLGSGVGQIVGQVSLMVGCFSYGIELDKSRAAIGKAMVENIRVRCNKWGAEIGVMEIEVGNMLNSPRVVEILGQADAVFIGNTKFD</sequence>
<gene>
    <name evidence="13" type="ORF">EDD18DRAFT_1021789</name>
</gene>
<dbReference type="EC" id="2.1.1.360" evidence="2 11"/>
<comment type="catalytic activity">
    <reaction evidence="10 11">
        <text>L-lysyl(79)-[histone H3] + 3 S-adenosyl-L-methionine = N(6),N(6),N(6)-trimethyl-L-lysyl(79)-[histone H3] + 3 S-adenosyl-L-homocysteine + 3 H(+)</text>
        <dbReference type="Rhea" id="RHEA:60328"/>
        <dbReference type="Rhea" id="RHEA-COMP:15549"/>
        <dbReference type="Rhea" id="RHEA-COMP:15552"/>
        <dbReference type="ChEBI" id="CHEBI:15378"/>
        <dbReference type="ChEBI" id="CHEBI:29969"/>
        <dbReference type="ChEBI" id="CHEBI:57856"/>
        <dbReference type="ChEBI" id="CHEBI:59789"/>
        <dbReference type="ChEBI" id="CHEBI:61961"/>
        <dbReference type="EC" id="2.1.1.360"/>
    </reaction>
</comment>
<dbReference type="AlphaFoldDB" id="A0AA39QE05"/>
<dbReference type="InterPro" id="IPR030445">
    <property type="entry name" value="H3-K79_meTrfase"/>
</dbReference>
<dbReference type="GO" id="GO:0140956">
    <property type="term" value="F:histone H3K79 trimethyltransferase activity"/>
    <property type="evidence" value="ECO:0007669"/>
    <property type="project" value="UniProtKB-EC"/>
</dbReference>
<comment type="similarity">
    <text evidence="11">Belongs to the class I-like SAM-binding methyltransferase superfamily. DOT1 family.</text>
</comment>
<dbReference type="GO" id="GO:0000077">
    <property type="term" value="P:DNA damage checkpoint signaling"/>
    <property type="evidence" value="ECO:0007669"/>
    <property type="project" value="TreeGrafter"/>
</dbReference>
<comment type="activity regulation">
    <text evidence="11">Ubiquitination of histone H2B to form H2BK123ub1 is required for efficient DOT1 methyltransferase activity on histone H3.</text>
</comment>
<comment type="function">
    <text evidence="11">Histone methyltransferase that specifically trimethylates histone H3 to form H3K79me3. This methylation is required for telomere silencing and for the pachytene checkpoint during the meiotic cell cycle by allowing the recruitment of RAD9 to double strand breaks. Nucleosomes are preferred as substrate compared to free histone.</text>
</comment>
<dbReference type="PROSITE" id="PS51569">
    <property type="entry name" value="DOT1"/>
    <property type="match status" value="1"/>
</dbReference>
<evidence type="ECO:0000256" key="11">
    <source>
        <dbReference type="RuleBase" id="RU271113"/>
    </source>
</evidence>
<evidence type="ECO:0000259" key="12">
    <source>
        <dbReference type="PROSITE" id="PS51569"/>
    </source>
</evidence>
<dbReference type="Proteomes" id="UP001175228">
    <property type="component" value="Unassembled WGS sequence"/>
</dbReference>
<comment type="caution">
    <text evidence="13">The sequence shown here is derived from an EMBL/GenBank/DDBJ whole genome shotgun (WGS) entry which is preliminary data.</text>
</comment>
<dbReference type="GO" id="GO:0005634">
    <property type="term" value="C:nucleus"/>
    <property type="evidence" value="ECO:0007669"/>
    <property type="project" value="UniProtKB-SubCell"/>
</dbReference>
<comment type="subcellular location">
    <subcellularLocation>
        <location evidence="1 11">Nucleus</location>
    </subcellularLocation>
</comment>
<evidence type="ECO:0000256" key="9">
    <source>
        <dbReference type="ARBA" id="ARBA00029821"/>
    </source>
</evidence>
<comment type="miscellaneous">
    <text evidence="11">In contrast to other lysine histone methyltransferases, it does not contain a SET domain, suggesting the existence of another mechanism for methylation of lysine residues of histones.</text>
</comment>
<evidence type="ECO:0000313" key="13">
    <source>
        <dbReference type="EMBL" id="KAK0501100.1"/>
    </source>
</evidence>
<dbReference type="EMBL" id="JAUEPU010000007">
    <property type="protein sequence ID" value="KAK0501100.1"/>
    <property type="molecule type" value="Genomic_DNA"/>
</dbReference>
<reference evidence="13" key="1">
    <citation type="submission" date="2023-06" db="EMBL/GenBank/DDBJ databases">
        <authorList>
            <consortium name="Lawrence Berkeley National Laboratory"/>
            <person name="Ahrendt S."/>
            <person name="Sahu N."/>
            <person name="Indic B."/>
            <person name="Wong-Bajracharya J."/>
            <person name="Merenyi Z."/>
            <person name="Ke H.-M."/>
            <person name="Monk M."/>
            <person name="Kocsube S."/>
            <person name="Drula E."/>
            <person name="Lipzen A."/>
            <person name="Balint B."/>
            <person name="Henrissat B."/>
            <person name="Andreopoulos B."/>
            <person name="Martin F.M."/>
            <person name="Harder C.B."/>
            <person name="Rigling D."/>
            <person name="Ford K.L."/>
            <person name="Foster G.D."/>
            <person name="Pangilinan J."/>
            <person name="Papanicolaou A."/>
            <person name="Barry K."/>
            <person name="LaButti K."/>
            <person name="Viragh M."/>
            <person name="Koriabine M."/>
            <person name="Yan M."/>
            <person name="Riley R."/>
            <person name="Champramary S."/>
            <person name="Plett K.L."/>
            <person name="Tsai I.J."/>
            <person name="Slot J."/>
            <person name="Sipos G."/>
            <person name="Plett J."/>
            <person name="Nagy L.G."/>
            <person name="Grigoriev I.V."/>
        </authorList>
    </citation>
    <scope>NUCLEOTIDE SEQUENCE</scope>
    <source>
        <strain evidence="13">HWK02</strain>
    </source>
</reference>
<dbReference type="SUPFAM" id="SSF53335">
    <property type="entry name" value="S-adenosyl-L-methionine-dependent methyltransferases"/>
    <property type="match status" value="1"/>
</dbReference>
<dbReference type="PANTHER" id="PTHR21451">
    <property type="entry name" value="HISTONE H3 METHYLTRANSFERASE"/>
    <property type="match status" value="1"/>
</dbReference>
<feature type="domain" description="DOT1" evidence="12">
    <location>
        <begin position="1"/>
        <end position="139"/>
    </location>
</feature>
<proteinExistence type="inferred from homology"/>